<keyword evidence="5" id="KW-0496">Mitochondrion</keyword>
<feature type="binding site" evidence="9">
    <location>
        <begin position="104"/>
        <end position="107"/>
    </location>
    <ligand>
        <name>GTP</name>
        <dbReference type="ChEBI" id="CHEBI:37565"/>
    </ligand>
</feature>
<dbReference type="AlphaFoldDB" id="A0ABD1DEE6"/>
<feature type="binding site" evidence="9">
    <location>
        <position position="230"/>
    </location>
    <ligand>
        <name>GTP</name>
        <dbReference type="ChEBI" id="CHEBI:37565"/>
    </ligand>
</feature>
<evidence type="ECO:0000256" key="8">
    <source>
        <dbReference type="ARBA" id="ARBA00045284"/>
    </source>
</evidence>
<keyword evidence="2 9" id="KW-0547">Nucleotide-binding</keyword>
<dbReference type="PRINTS" id="PR00326">
    <property type="entry name" value="GTP1OBG"/>
</dbReference>
<dbReference type="PIRSF" id="PIRSF006230">
    <property type="entry name" value="MG442"/>
    <property type="match status" value="1"/>
</dbReference>
<dbReference type="FunFam" id="1.10.1580.10:FF:000004">
    <property type="entry name" value="Mitochondrial GTPase 1"/>
    <property type="match status" value="1"/>
</dbReference>
<evidence type="ECO:0000256" key="9">
    <source>
        <dbReference type="PIRSR" id="PIRSR006230-1"/>
    </source>
</evidence>
<dbReference type="EMBL" id="JBEHCU010006078">
    <property type="protein sequence ID" value="KAL1397922.1"/>
    <property type="molecule type" value="Genomic_DNA"/>
</dbReference>
<keyword evidence="3" id="KW-0999">Mitochondrion inner membrane</keyword>
<dbReference type="GO" id="GO:0005525">
    <property type="term" value="F:GTP binding"/>
    <property type="evidence" value="ECO:0007669"/>
    <property type="project" value="UniProtKB-KW"/>
</dbReference>
<evidence type="ECO:0000256" key="3">
    <source>
        <dbReference type="ARBA" id="ARBA00022792"/>
    </source>
</evidence>
<protein>
    <recommendedName>
        <fullName evidence="10">CP-type G domain-containing protein</fullName>
    </recommendedName>
</protein>
<evidence type="ECO:0000313" key="11">
    <source>
        <dbReference type="EMBL" id="KAL1397922.1"/>
    </source>
</evidence>
<dbReference type="InterPro" id="IPR016478">
    <property type="entry name" value="GTPase_MTG1"/>
</dbReference>
<reference evidence="11 12" key="1">
    <citation type="submission" date="2024-05" db="EMBL/GenBank/DDBJ databases">
        <title>Culex pipiens pipiens assembly and annotation.</title>
        <authorList>
            <person name="Alout H."/>
            <person name="Durand T."/>
        </authorList>
    </citation>
    <scope>NUCLEOTIDE SEQUENCE [LARGE SCALE GENOMIC DNA]</scope>
    <source>
        <strain evidence="11">HA-2024</strain>
        <tissue evidence="11">Whole body</tissue>
    </source>
</reference>
<dbReference type="PROSITE" id="PS51721">
    <property type="entry name" value="G_CP"/>
    <property type="match status" value="1"/>
</dbReference>
<evidence type="ECO:0000256" key="6">
    <source>
        <dbReference type="ARBA" id="ARBA00023134"/>
    </source>
</evidence>
<sequence>FSTIPSQNNVAGRTERTCAESRSLSKIPKSIAMNRFRASFPVVNRELLNWFPGHMGKGIKQMQQKLKQVDCVIEVHDARIPLSGRNSEFRYTISGVKPHVLVLNKKDTIERRSQRAILERLRGEDSEARHVLFTNCKDQSCDGIRKVMPLAQDLILGSNRFNRADQKEYCIMIIGVPNVGKSSLINVLRNRHLNRKGASQVGAVAGITRSVLHKIKICEDPLVYLLDTPGILKPNIADTETGLRLALVSCLQDHLVGEELIADYLLYLLNKRNNFRYVEMMGLQEPTDSIAEVLVSGAQHLNRTLKVRNFDGSIVVRPDVTLAARHMIKSFRTGAFGKILIDSDKIE</sequence>
<feature type="non-terminal residue" evidence="11">
    <location>
        <position position="1"/>
    </location>
</feature>
<dbReference type="Proteomes" id="UP001562425">
    <property type="component" value="Unassembled WGS sequence"/>
</dbReference>
<comment type="function">
    <text evidence="8">Plays a role in the regulation of the mitochondrial ribosome assembly and of translational activity. Displays mitochondrial GTPase activity.</text>
</comment>
<dbReference type="SUPFAM" id="SSF52540">
    <property type="entry name" value="P-loop containing nucleoside triphosphate hydrolases"/>
    <property type="match status" value="1"/>
</dbReference>
<dbReference type="InterPro" id="IPR030378">
    <property type="entry name" value="G_CP_dom"/>
</dbReference>
<dbReference type="Gene3D" id="1.10.1580.10">
    <property type="match status" value="1"/>
</dbReference>
<evidence type="ECO:0000256" key="1">
    <source>
        <dbReference type="ARBA" id="ARBA00004443"/>
    </source>
</evidence>
<evidence type="ECO:0000256" key="5">
    <source>
        <dbReference type="ARBA" id="ARBA00023128"/>
    </source>
</evidence>
<keyword evidence="6 9" id="KW-0342">GTP-binding</keyword>
<dbReference type="InterPro" id="IPR006073">
    <property type="entry name" value="GTP-bd"/>
</dbReference>
<feature type="binding site" evidence="9">
    <location>
        <begin position="178"/>
        <end position="183"/>
    </location>
    <ligand>
        <name>GTP</name>
        <dbReference type="ChEBI" id="CHEBI:37565"/>
    </ligand>
</feature>
<proteinExistence type="predicted"/>
<dbReference type="PANTHER" id="PTHR45782">
    <property type="entry name" value="MITOCHONDRIAL RIBOSOME-ASSOCIATED GTPASE 1"/>
    <property type="match status" value="1"/>
</dbReference>
<dbReference type="InterPro" id="IPR027417">
    <property type="entry name" value="P-loop_NTPase"/>
</dbReference>
<keyword evidence="4" id="KW-0809">Transit peptide</keyword>
<comment type="subcellular location">
    <subcellularLocation>
        <location evidence="1">Mitochondrion inner membrane</location>
        <topology evidence="1">Peripheral membrane protein</topology>
        <orientation evidence="1">Matrix side</orientation>
    </subcellularLocation>
</comment>
<keyword evidence="7" id="KW-0472">Membrane</keyword>
<keyword evidence="12" id="KW-1185">Reference proteome</keyword>
<accession>A0ABD1DEE6</accession>
<feature type="domain" description="CP-type G" evidence="10">
    <location>
        <begin position="55"/>
        <end position="234"/>
    </location>
</feature>
<dbReference type="Gene3D" id="3.40.50.300">
    <property type="entry name" value="P-loop containing nucleotide triphosphate hydrolases"/>
    <property type="match status" value="1"/>
</dbReference>
<evidence type="ECO:0000313" key="12">
    <source>
        <dbReference type="Proteomes" id="UP001562425"/>
    </source>
</evidence>
<evidence type="ECO:0000256" key="7">
    <source>
        <dbReference type="ARBA" id="ARBA00023136"/>
    </source>
</evidence>
<dbReference type="CDD" id="cd01856">
    <property type="entry name" value="YlqF"/>
    <property type="match status" value="1"/>
</dbReference>
<name>A0ABD1DEE6_CULPP</name>
<comment type="caution">
    <text evidence="11">The sequence shown here is derived from an EMBL/GenBank/DDBJ whole genome shotgun (WGS) entry which is preliminary data.</text>
</comment>
<dbReference type="Pfam" id="PF01926">
    <property type="entry name" value="MMR_HSR1"/>
    <property type="match status" value="1"/>
</dbReference>
<dbReference type="PANTHER" id="PTHR45782:SF4">
    <property type="entry name" value="MITOCHONDRIAL RIBOSOME-ASSOCIATED GTPASE 1"/>
    <property type="match status" value="1"/>
</dbReference>
<dbReference type="GO" id="GO:0005743">
    <property type="term" value="C:mitochondrial inner membrane"/>
    <property type="evidence" value="ECO:0007669"/>
    <property type="project" value="UniProtKB-SubCell"/>
</dbReference>
<dbReference type="FunFam" id="3.40.50.300:FF:000876">
    <property type="entry name" value="Mitochondrial GTPase 1"/>
    <property type="match status" value="1"/>
</dbReference>
<evidence type="ECO:0000256" key="2">
    <source>
        <dbReference type="ARBA" id="ARBA00022741"/>
    </source>
</evidence>
<dbReference type="InterPro" id="IPR023179">
    <property type="entry name" value="GTP-bd_ortho_bundle_sf"/>
</dbReference>
<evidence type="ECO:0000259" key="10">
    <source>
        <dbReference type="PROSITE" id="PS51721"/>
    </source>
</evidence>
<gene>
    <name evidence="11" type="ORF">pipiens_009357</name>
</gene>
<organism evidence="11 12">
    <name type="scientific">Culex pipiens pipiens</name>
    <name type="common">Northern house mosquito</name>
    <dbReference type="NCBI Taxonomy" id="38569"/>
    <lineage>
        <taxon>Eukaryota</taxon>
        <taxon>Metazoa</taxon>
        <taxon>Ecdysozoa</taxon>
        <taxon>Arthropoda</taxon>
        <taxon>Hexapoda</taxon>
        <taxon>Insecta</taxon>
        <taxon>Pterygota</taxon>
        <taxon>Neoptera</taxon>
        <taxon>Endopterygota</taxon>
        <taxon>Diptera</taxon>
        <taxon>Nematocera</taxon>
        <taxon>Culicoidea</taxon>
        <taxon>Culicidae</taxon>
        <taxon>Culicinae</taxon>
        <taxon>Culicini</taxon>
        <taxon>Culex</taxon>
        <taxon>Culex</taxon>
    </lineage>
</organism>
<evidence type="ECO:0000256" key="4">
    <source>
        <dbReference type="ARBA" id="ARBA00022946"/>
    </source>
</evidence>